<dbReference type="EMBL" id="NBYO01000003">
    <property type="protein sequence ID" value="OXS99328.1"/>
    <property type="molecule type" value="Genomic_DNA"/>
</dbReference>
<dbReference type="InterPro" id="IPR018710">
    <property type="entry name" value="DUF2232"/>
</dbReference>
<evidence type="ECO:0000313" key="3">
    <source>
        <dbReference type="Proteomes" id="UP000215405"/>
    </source>
</evidence>
<evidence type="ECO:0008006" key="4">
    <source>
        <dbReference type="Google" id="ProtNLM"/>
    </source>
</evidence>
<keyword evidence="1" id="KW-0472">Membrane</keyword>
<keyword evidence="1" id="KW-0812">Transmembrane</keyword>
<dbReference type="RefSeq" id="WP_094078107.1">
    <property type="nucleotide sequence ID" value="NZ_NBYO01000003.1"/>
</dbReference>
<name>A0A231UTR9_9HYPH</name>
<proteinExistence type="predicted"/>
<feature type="transmembrane region" description="Helical" evidence="1">
    <location>
        <begin position="180"/>
        <end position="197"/>
    </location>
</feature>
<feature type="transmembrane region" description="Helical" evidence="1">
    <location>
        <begin position="240"/>
        <end position="261"/>
    </location>
</feature>
<dbReference type="AlphaFoldDB" id="A0A231UTR9"/>
<evidence type="ECO:0000256" key="1">
    <source>
        <dbReference type="SAM" id="Phobius"/>
    </source>
</evidence>
<feature type="transmembrane region" description="Helical" evidence="1">
    <location>
        <begin position="12"/>
        <end position="36"/>
    </location>
</feature>
<protein>
    <recommendedName>
        <fullName evidence="4">DUF2232 domain-containing protein</fullName>
    </recommendedName>
</protein>
<feature type="transmembrane region" description="Helical" evidence="1">
    <location>
        <begin position="217"/>
        <end position="234"/>
    </location>
</feature>
<gene>
    <name evidence="2" type="ORF">B7H23_14245</name>
</gene>
<comment type="caution">
    <text evidence="2">The sequence shown here is derived from an EMBL/GenBank/DDBJ whole genome shotgun (WGS) entry which is preliminary data.</text>
</comment>
<dbReference type="Proteomes" id="UP000215405">
    <property type="component" value="Unassembled WGS sequence"/>
</dbReference>
<feature type="transmembrane region" description="Helical" evidence="1">
    <location>
        <begin position="48"/>
        <end position="67"/>
    </location>
</feature>
<accession>A0A231UTR9</accession>
<keyword evidence="3" id="KW-1185">Reference proteome</keyword>
<keyword evidence="1" id="KW-1133">Transmembrane helix</keyword>
<feature type="transmembrane region" description="Helical" evidence="1">
    <location>
        <begin position="73"/>
        <end position="94"/>
    </location>
</feature>
<feature type="transmembrane region" description="Helical" evidence="1">
    <location>
        <begin position="273"/>
        <end position="298"/>
    </location>
</feature>
<feature type="transmembrane region" description="Helical" evidence="1">
    <location>
        <begin position="106"/>
        <end position="130"/>
    </location>
</feature>
<sequence>MKTILANPHLVGALAGLTSALVAASPFGGMAFLTLLSPFPLMVATLGYGFVAGLSGSAVAIFGIAAFSGVTPAIGIGLLVCLPCVLAGTLGALARPANELGGPDETLVWFPLADILMAICGSAALAFVGLSLMDGLGLELADEVAAALAESYRQGDVALPEGFEAQLAALLRNMLPIVQPWGWVLVLLSNFYVALQVARRAGLLMRPKDDWPTSLRLPRIALVPFLIALLASFMPGLTGFLAAGVAGAFGAGFAVGGFAMLHQWSRQHSARFFILFGTYLSVLLFAPLLAGFVIAGLFDTKRASPLSPRPVD</sequence>
<dbReference type="Pfam" id="PF09991">
    <property type="entry name" value="DUF2232"/>
    <property type="match status" value="1"/>
</dbReference>
<organism evidence="2 3">
    <name type="scientific">Notoacmeibacter marinus</name>
    <dbReference type="NCBI Taxonomy" id="1876515"/>
    <lineage>
        <taxon>Bacteria</taxon>
        <taxon>Pseudomonadati</taxon>
        <taxon>Pseudomonadota</taxon>
        <taxon>Alphaproteobacteria</taxon>
        <taxon>Hyphomicrobiales</taxon>
        <taxon>Notoacmeibacteraceae</taxon>
        <taxon>Notoacmeibacter</taxon>
    </lineage>
</organism>
<reference evidence="3" key="1">
    <citation type="journal article" date="2017" name="Int. J. Syst. Evol. Microbiol.">
        <title>Notoacmeibacter marinus gen. nov., sp. nov., isolated from the gut of a limpet and proposal of Notoacmeibacteraceae fam. nov. in the order Rhizobiales of the class Alphaproteobacteria.</title>
        <authorList>
            <person name="Huang Z."/>
            <person name="Guo F."/>
            <person name="Lai Q."/>
        </authorList>
    </citation>
    <scope>NUCLEOTIDE SEQUENCE [LARGE SCALE GENOMIC DNA]</scope>
    <source>
        <strain evidence="3">XMTR2A4</strain>
    </source>
</reference>
<evidence type="ECO:0000313" key="2">
    <source>
        <dbReference type="EMBL" id="OXS99328.1"/>
    </source>
</evidence>